<accession>D0MD13</accession>
<dbReference type="RefSeq" id="WP_012844536.1">
    <property type="nucleotide sequence ID" value="NC_013501.1"/>
</dbReference>
<evidence type="ECO:0000313" key="2">
    <source>
        <dbReference type="Proteomes" id="UP000002221"/>
    </source>
</evidence>
<dbReference type="HOGENOM" id="CLU_1007881_0_0_10"/>
<dbReference type="OrthoDB" id="1493975at2"/>
<dbReference type="KEGG" id="rmr:Rmar_2044"/>
<gene>
    <name evidence="1" type="ordered locus">Rmar_2044</name>
</gene>
<dbReference type="EMBL" id="CP001807">
    <property type="protein sequence ID" value="ACY48925.1"/>
    <property type="molecule type" value="Genomic_DNA"/>
</dbReference>
<sequence length="276" mass="32576">MTRSPTGYGRWWGWLLGLLLVGPAVAQDGVLEHLLHRIQAQRALVWSYRTAWLQQQAAEWATMLPPRPPELLPLALYERYPALGRLVAQAMPREEPAPAFVLESWRVVRRFEQRWFQRRFGRDGWAYLGSNSWTPLDTLRTPELRARLQAHFGDPTRTLAEVDLEQRRPRDEYIQFEYWLVLNDSIPFRIMDVNGPFERGIVVASAPRYRNQLWAIRQALLGRLIAEPRRAPFVDYYYQRETDTWYLTGFDGRTFFLEPIRRPLMIPGRPRLSDID</sequence>
<reference evidence="1 2" key="1">
    <citation type="journal article" date="2009" name="Stand. Genomic Sci.">
        <title>Complete genome sequence of Rhodothermus marinus type strain (R-10).</title>
        <authorList>
            <person name="Nolan M."/>
            <person name="Tindall B.J."/>
            <person name="Pomrenke H."/>
            <person name="Lapidus A."/>
            <person name="Copeland A."/>
            <person name="Glavina Del Rio T."/>
            <person name="Lucas S."/>
            <person name="Chen F."/>
            <person name="Tice H."/>
            <person name="Cheng J.F."/>
            <person name="Saunders E."/>
            <person name="Han C."/>
            <person name="Bruce D."/>
            <person name="Goodwin L."/>
            <person name="Chain P."/>
            <person name="Pitluck S."/>
            <person name="Ovchinikova G."/>
            <person name="Pati A."/>
            <person name="Ivanova N."/>
            <person name="Mavromatis K."/>
            <person name="Chen A."/>
            <person name="Palaniappan K."/>
            <person name="Land M."/>
            <person name="Hauser L."/>
            <person name="Chang Y.J."/>
            <person name="Jeffries C.D."/>
            <person name="Brettin T."/>
            <person name="Goker M."/>
            <person name="Bristow J."/>
            <person name="Eisen J.A."/>
            <person name="Markowitz V."/>
            <person name="Hugenholtz P."/>
            <person name="Kyrpides N.C."/>
            <person name="Klenk H.P."/>
            <person name="Detter J.C."/>
        </authorList>
    </citation>
    <scope>NUCLEOTIDE SEQUENCE [LARGE SCALE GENOMIC DNA]</scope>
    <source>
        <strain evidence="2">ATCC 43812 / DSM 4252 / R-10</strain>
    </source>
</reference>
<dbReference type="AlphaFoldDB" id="D0MD13"/>
<organism evidence="1 2">
    <name type="scientific">Rhodothermus marinus (strain ATCC 43812 / DSM 4252 / R-10)</name>
    <name type="common">Rhodothermus obamensis</name>
    <dbReference type="NCBI Taxonomy" id="518766"/>
    <lineage>
        <taxon>Bacteria</taxon>
        <taxon>Pseudomonadati</taxon>
        <taxon>Rhodothermota</taxon>
        <taxon>Rhodothermia</taxon>
        <taxon>Rhodothermales</taxon>
        <taxon>Rhodothermaceae</taxon>
        <taxon>Rhodothermus</taxon>
    </lineage>
</organism>
<proteinExistence type="predicted"/>
<dbReference type="eggNOG" id="ENOG502ZT91">
    <property type="taxonomic scope" value="Bacteria"/>
</dbReference>
<protein>
    <submittedName>
        <fullName evidence="1">Uncharacterized protein</fullName>
    </submittedName>
</protein>
<keyword evidence="2" id="KW-1185">Reference proteome</keyword>
<dbReference type="Proteomes" id="UP000002221">
    <property type="component" value="Chromosome"/>
</dbReference>
<evidence type="ECO:0000313" key="1">
    <source>
        <dbReference type="EMBL" id="ACY48925.1"/>
    </source>
</evidence>
<dbReference type="STRING" id="518766.Rmar_2044"/>
<name>D0MD13_RHOM4</name>